<feature type="domain" description="Serpin" evidence="3">
    <location>
        <begin position="5"/>
        <end position="218"/>
    </location>
</feature>
<accession>A0A6A6L6V7</accession>
<keyword evidence="5" id="KW-1185">Reference proteome</keyword>
<dbReference type="InterPro" id="IPR023796">
    <property type="entry name" value="Serpin_dom"/>
</dbReference>
<dbReference type="GO" id="GO:0004867">
    <property type="term" value="F:serine-type endopeptidase inhibitor activity"/>
    <property type="evidence" value="ECO:0007669"/>
    <property type="project" value="InterPro"/>
</dbReference>
<dbReference type="PROSITE" id="PS00284">
    <property type="entry name" value="SERPIN"/>
    <property type="match status" value="1"/>
</dbReference>
<dbReference type="InterPro" id="IPR042178">
    <property type="entry name" value="Serpin_sf_1"/>
</dbReference>
<name>A0A6A6L6V7_HEVBR</name>
<proteinExistence type="inferred from homology"/>
<dbReference type="Proteomes" id="UP000467840">
    <property type="component" value="Chromosome 18"/>
</dbReference>
<dbReference type="Pfam" id="PF00079">
    <property type="entry name" value="Serpin"/>
    <property type="match status" value="1"/>
</dbReference>
<dbReference type="SMART" id="SM00093">
    <property type="entry name" value="SERPIN"/>
    <property type="match status" value="1"/>
</dbReference>
<comment type="caution">
    <text evidence="4">The sequence shown here is derived from an EMBL/GenBank/DDBJ whole genome shotgun (WGS) entry which is preliminary data.</text>
</comment>
<dbReference type="InterPro" id="IPR042185">
    <property type="entry name" value="Serpin_sf_2"/>
</dbReference>
<gene>
    <name evidence="4" type="ORF">GH714_017624</name>
</gene>
<organism evidence="4 5">
    <name type="scientific">Hevea brasiliensis</name>
    <name type="common">Para rubber tree</name>
    <name type="synonym">Siphonia brasiliensis</name>
    <dbReference type="NCBI Taxonomy" id="3981"/>
    <lineage>
        <taxon>Eukaryota</taxon>
        <taxon>Viridiplantae</taxon>
        <taxon>Streptophyta</taxon>
        <taxon>Embryophyta</taxon>
        <taxon>Tracheophyta</taxon>
        <taxon>Spermatophyta</taxon>
        <taxon>Magnoliopsida</taxon>
        <taxon>eudicotyledons</taxon>
        <taxon>Gunneridae</taxon>
        <taxon>Pentapetalae</taxon>
        <taxon>rosids</taxon>
        <taxon>fabids</taxon>
        <taxon>Malpighiales</taxon>
        <taxon>Euphorbiaceae</taxon>
        <taxon>Crotonoideae</taxon>
        <taxon>Micrandreae</taxon>
        <taxon>Hevea</taxon>
    </lineage>
</organism>
<dbReference type="PANTHER" id="PTHR11461">
    <property type="entry name" value="SERINE PROTEASE INHIBITOR, SERPIN"/>
    <property type="match status" value="1"/>
</dbReference>
<evidence type="ECO:0000313" key="5">
    <source>
        <dbReference type="Proteomes" id="UP000467840"/>
    </source>
</evidence>
<dbReference type="InterPro" id="IPR036186">
    <property type="entry name" value="Serpin_sf"/>
</dbReference>
<dbReference type="Gene3D" id="2.30.39.10">
    <property type="entry name" value="Alpha-1-antitrypsin, domain 1"/>
    <property type="match status" value="1"/>
</dbReference>
<dbReference type="InterPro" id="IPR023795">
    <property type="entry name" value="Serpin_CS"/>
</dbReference>
<dbReference type="InterPro" id="IPR000215">
    <property type="entry name" value="Serpin_fam"/>
</dbReference>
<comment type="similarity">
    <text evidence="1 2">Belongs to the serpin family.</text>
</comment>
<dbReference type="Gene3D" id="3.30.497.10">
    <property type="entry name" value="Antithrombin, subunit I, domain 2"/>
    <property type="match status" value="1"/>
</dbReference>
<dbReference type="PANTHER" id="PTHR11461:SF340">
    <property type="entry name" value="SERPIN DOMAIN-CONTAINING PROTEIN"/>
    <property type="match status" value="1"/>
</dbReference>
<protein>
    <recommendedName>
        <fullName evidence="3">Serpin domain-containing protein</fullName>
    </recommendedName>
</protein>
<dbReference type="AlphaFoldDB" id="A0A6A6L6V7"/>
<dbReference type="SUPFAM" id="SSF56574">
    <property type="entry name" value="Serpins"/>
    <property type="match status" value="1"/>
</dbReference>
<evidence type="ECO:0000256" key="1">
    <source>
        <dbReference type="ARBA" id="ARBA00009500"/>
    </source>
</evidence>
<evidence type="ECO:0000259" key="3">
    <source>
        <dbReference type="SMART" id="SM00093"/>
    </source>
</evidence>
<dbReference type="EMBL" id="JAAGAX010000012">
    <property type="protein sequence ID" value="KAF2297121.1"/>
    <property type="molecule type" value="Genomic_DNA"/>
</dbReference>
<dbReference type="GO" id="GO:0005615">
    <property type="term" value="C:extracellular space"/>
    <property type="evidence" value="ECO:0007669"/>
    <property type="project" value="InterPro"/>
</dbReference>
<reference evidence="4 5" key="1">
    <citation type="journal article" date="2020" name="Mol. Plant">
        <title>The Chromosome-Based Rubber Tree Genome Provides New Insights into Spurge Genome Evolution and Rubber Biosynthesis.</title>
        <authorList>
            <person name="Liu J."/>
            <person name="Shi C."/>
            <person name="Shi C.C."/>
            <person name="Li W."/>
            <person name="Zhang Q.J."/>
            <person name="Zhang Y."/>
            <person name="Li K."/>
            <person name="Lu H.F."/>
            <person name="Shi C."/>
            <person name="Zhu S.T."/>
            <person name="Xiao Z.Y."/>
            <person name="Nan H."/>
            <person name="Yue Y."/>
            <person name="Zhu X.G."/>
            <person name="Wu Y."/>
            <person name="Hong X.N."/>
            <person name="Fan G.Y."/>
            <person name="Tong Y."/>
            <person name="Zhang D."/>
            <person name="Mao C.L."/>
            <person name="Liu Y.L."/>
            <person name="Hao S.J."/>
            <person name="Liu W.Q."/>
            <person name="Lv M.Q."/>
            <person name="Zhang H.B."/>
            <person name="Liu Y."/>
            <person name="Hu-Tang G.R."/>
            <person name="Wang J.P."/>
            <person name="Wang J.H."/>
            <person name="Sun Y.H."/>
            <person name="Ni S.B."/>
            <person name="Chen W.B."/>
            <person name="Zhang X.C."/>
            <person name="Jiao Y.N."/>
            <person name="Eichler E.E."/>
            <person name="Li G.H."/>
            <person name="Liu X."/>
            <person name="Gao L.Z."/>
        </authorList>
    </citation>
    <scope>NUCLEOTIDE SEQUENCE [LARGE SCALE GENOMIC DNA]</scope>
    <source>
        <strain evidence="5">cv. GT1</strain>
        <tissue evidence="4">Leaf</tissue>
    </source>
</reference>
<sequence length="219" mass="25076">MEASFTTTKLVESKEEWDFTATNFFEEVPLEEEIDFDEARIHELNSSPSIDEVALSLFMKEDKEFTSTLTSIEEFDHAEQDEALKERFKEKILLNKSWHLQQVELSVMYIPKLKFSYEINTKKIMKELGLTKIFDNNREITEIVDSPELYVSDAIHKSYIEVNEEGTIATAVTVFGCACGTALPMFPPPSLDADHPFMFMIKEEVSQVVLFTGAVLNPL</sequence>
<evidence type="ECO:0000313" key="4">
    <source>
        <dbReference type="EMBL" id="KAF2297121.1"/>
    </source>
</evidence>
<evidence type="ECO:0000256" key="2">
    <source>
        <dbReference type="RuleBase" id="RU000411"/>
    </source>
</evidence>